<proteinExistence type="predicted"/>
<name>A0A2J6PGT4_9HELO</name>
<reference evidence="2 3" key="1">
    <citation type="submission" date="2016-05" db="EMBL/GenBank/DDBJ databases">
        <title>A degradative enzymes factory behind the ericoid mycorrhizal symbiosis.</title>
        <authorList>
            <consortium name="DOE Joint Genome Institute"/>
            <person name="Martino E."/>
            <person name="Morin E."/>
            <person name="Grelet G."/>
            <person name="Kuo A."/>
            <person name="Kohler A."/>
            <person name="Daghino S."/>
            <person name="Barry K."/>
            <person name="Choi C."/>
            <person name="Cichocki N."/>
            <person name="Clum A."/>
            <person name="Copeland A."/>
            <person name="Hainaut M."/>
            <person name="Haridas S."/>
            <person name="Labutti K."/>
            <person name="Lindquist E."/>
            <person name="Lipzen A."/>
            <person name="Khouja H.-R."/>
            <person name="Murat C."/>
            <person name="Ohm R."/>
            <person name="Olson A."/>
            <person name="Spatafora J."/>
            <person name="Veneault-Fourrey C."/>
            <person name="Henrissat B."/>
            <person name="Grigoriev I."/>
            <person name="Martin F."/>
            <person name="Perotto S."/>
        </authorList>
    </citation>
    <scope>NUCLEOTIDE SEQUENCE [LARGE SCALE GENOMIC DNA]</scope>
    <source>
        <strain evidence="2 3">UAMH 7357</strain>
    </source>
</reference>
<feature type="transmembrane region" description="Helical" evidence="1">
    <location>
        <begin position="16"/>
        <end position="34"/>
    </location>
</feature>
<dbReference type="EMBL" id="KZ613534">
    <property type="protein sequence ID" value="PMD13262.1"/>
    <property type="molecule type" value="Genomic_DNA"/>
</dbReference>
<protein>
    <submittedName>
        <fullName evidence="2">Uncharacterized protein</fullName>
    </submittedName>
</protein>
<evidence type="ECO:0000313" key="3">
    <source>
        <dbReference type="Proteomes" id="UP000235672"/>
    </source>
</evidence>
<dbReference type="Proteomes" id="UP000235672">
    <property type="component" value="Unassembled WGS sequence"/>
</dbReference>
<keyword evidence="1" id="KW-1133">Transmembrane helix</keyword>
<evidence type="ECO:0000313" key="2">
    <source>
        <dbReference type="EMBL" id="PMD13262.1"/>
    </source>
</evidence>
<dbReference type="AlphaFoldDB" id="A0A2J6PGT4"/>
<accession>A0A2J6PGT4</accession>
<gene>
    <name evidence="2" type="ORF">NA56DRAFT_442739</name>
</gene>
<evidence type="ECO:0000256" key="1">
    <source>
        <dbReference type="SAM" id="Phobius"/>
    </source>
</evidence>
<keyword evidence="3" id="KW-1185">Reference proteome</keyword>
<keyword evidence="1" id="KW-0472">Membrane</keyword>
<sequence>MFPTTIERLLWKISCILFMASGGGAILLCFILYLDDVAARRLKRSLLHPKPLTITDIESRASFRENRPFRSPLTSLIGIFADLLDFLPAFLQDTVVWLAFCRPFSFVSCIVLREPMWFWSLLSLCAVFQ</sequence>
<keyword evidence="1" id="KW-0812">Transmembrane</keyword>
<organism evidence="2 3">
    <name type="scientific">Hyaloscypha hepaticicola</name>
    <dbReference type="NCBI Taxonomy" id="2082293"/>
    <lineage>
        <taxon>Eukaryota</taxon>
        <taxon>Fungi</taxon>
        <taxon>Dikarya</taxon>
        <taxon>Ascomycota</taxon>
        <taxon>Pezizomycotina</taxon>
        <taxon>Leotiomycetes</taxon>
        <taxon>Helotiales</taxon>
        <taxon>Hyaloscyphaceae</taxon>
        <taxon>Hyaloscypha</taxon>
    </lineage>
</organism>